<dbReference type="Gene3D" id="1.25.40.10">
    <property type="entry name" value="Tetratricopeptide repeat domain"/>
    <property type="match status" value="1"/>
</dbReference>
<evidence type="ECO:0000313" key="2">
    <source>
        <dbReference type="EMBL" id="CAC5368373.1"/>
    </source>
</evidence>
<dbReference type="SUPFAM" id="SSF48452">
    <property type="entry name" value="TPR-like"/>
    <property type="match status" value="1"/>
</dbReference>
<dbReference type="InterPro" id="IPR011990">
    <property type="entry name" value="TPR-like_helical_dom_sf"/>
</dbReference>
<reference evidence="2 3" key="1">
    <citation type="submission" date="2020-06" db="EMBL/GenBank/DDBJ databases">
        <authorList>
            <person name="Li R."/>
            <person name="Bekaert M."/>
        </authorList>
    </citation>
    <scope>NUCLEOTIDE SEQUENCE [LARGE SCALE GENOMIC DNA]</scope>
    <source>
        <strain evidence="3">wild</strain>
    </source>
</reference>
<name>A0A6J8AK56_MYTCO</name>
<keyword evidence="3" id="KW-1185">Reference proteome</keyword>
<gene>
    <name evidence="2" type="ORF">MCOR_7939</name>
</gene>
<dbReference type="PROSITE" id="PS50005">
    <property type="entry name" value="TPR"/>
    <property type="match status" value="1"/>
</dbReference>
<evidence type="ECO:0000313" key="3">
    <source>
        <dbReference type="Proteomes" id="UP000507470"/>
    </source>
</evidence>
<evidence type="ECO:0000256" key="1">
    <source>
        <dbReference type="PROSITE-ProRule" id="PRU00339"/>
    </source>
</evidence>
<accession>A0A6J8AK56</accession>
<dbReference type="InterPro" id="IPR019734">
    <property type="entry name" value="TPR_rpt"/>
</dbReference>
<organism evidence="2 3">
    <name type="scientific">Mytilus coruscus</name>
    <name type="common">Sea mussel</name>
    <dbReference type="NCBI Taxonomy" id="42192"/>
    <lineage>
        <taxon>Eukaryota</taxon>
        <taxon>Metazoa</taxon>
        <taxon>Spiralia</taxon>
        <taxon>Lophotrochozoa</taxon>
        <taxon>Mollusca</taxon>
        <taxon>Bivalvia</taxon>
        <taxon>Autobranchia</taxon>
        <taxon>Pteriomorphia</taxon>
        <taxon>Mytilida</taxon>
        <taxon>Mytiloidea</taxon>
        <taxon>Mytilidae</taxon>
        <taxon>Mytilinae</taxon>
        <taxon>Mytilus</taxon>
    </lineage>
</organism>
<dbReference type="EMBL" id="CACVKT020001469">
    <property type="protein sequence ID" value="CAC5368373.1"/>
    <property type="molecule type" value="Genomic_DNA"/>
</dbReference>
<keyword evidence="1" id="KW-0802">TPR repeat</keyword>
<sequence length="315" mass="36762">MEMFQLMDEKVRQGHDPAVVYKSPLSDFSNSTVSAFPNSPTAMKYKKAFNMFREANSLLCRYAKSKVETDNDCDFLEPAFHGYAQAEMCENHLYDTYRPPGNTFDLISQYLTRRPDDILSEYFKNILEHNRNELLVSKFESLQISIRTKEILAAKVSKASANSDLKRQILSTLYNRLGSLYTITQQGVRAMDSFQKSYDIDKDQHDSLFGIAYSHRYKHPEKAVKLFHKYLDAAPECHKKYFDAYYALAEIYILFYRNRTEAEEYYRMGLDAENKQLPFIMHEDTSSKRLAKQLLELPSTMADECIQFILQCNMI</sequence>
<dbReference type="Proteomes" id="UP000507470">
    <property type="component" value="Unassembled WGS sequence"/>
</dbReference>
<protein>
    <submittedName>
        <fullName evidence="2">Uncharacterized protein</fullName>
    </submittedName>
</protein>
<dbReference type="OrthoDB" id="2423701at2759"/>
<proteinExistence type="predicted"/>
<feature type="repeat" description="TPR" evidence="1">
    <location>
        <begin position="171"/>
        <end position="204"/>
    </location>
</feature>
<dbReference type="AlphaFoldDB" id="A0A6J8AK56"/>